<dbReference type="Pfam" id="PF11164">
    <property type="entry name" value="DUF2948"/>
    <property type="match status" value="1"/>
</dbReference>
<dbReference type="OrthoDB" id="9806367at2"/>
<keyword evidence="2" id="KW-1185">Reference proteome</keyword>
<accession>A0A348G2A1</accession>
<evidence type="ECO:0000313" key="1">
    <source>
        <dbReference type="EMBL" id="BBF93684.1"/>
    </source>
</evidence>
<reference evidence="1 2" key="1">
    <citation type="submission" date="2018-08" db="EMBL/GenBank/DDBJ databases">
        <title>Complete genome sequencing of Blastochloris tepida GI.</title>
        <authorList>
            <person name="Tsukatani Y."/>
            <person name="Mori H."/>
        </authorList>
    </citation>
    <scope>NUCLEOTIDE SEQUENCE [LARGE SCALE GENOMIC DNA]</scope>
    <source>
        <strain evidence="1 2">GI</strain>
    </source>
</reference>
<dbReference type="InterPro" id="IPR021335">
    <property type="entry name" value="DUF2948"/>
</dbReference>
<dbReference type="RefSeq" id="WP_126400815.1">
    <property type="nucleotide sequence ID" value="NZ_AP018907.1"/>
</dbReference>
<evidence type="ECO:0000313" key="2">
    <source>
        <dbReference type="Proteomes" id="UP000266934"/>
    </source>
</evidence>
<proteinExistence type="predicted"/>
<dbReference type="EMBL" id="AP018907">
    <property type="protein sequence ID" value="BBF93684.1"/>
    <property type="molecule type" value="Genomic_DNA"/>
</dbReference>
<protein>
    <recommendedName>
        <fullName evidence="3">DUF2948 domain-containing protein</fullName>
    </recommendedName>
</protein>
<sequence>MVDLLKLAALDADDLETISAHLQDAVVTVGDMAYLPRERHFAMVVNRFDWLAAQGLRPEARRRRAGLQVHRVLRAATHGFSPADSGRVLNLLAITFAPAEPPAGTITLVFSAGAAVRLDVECIEVALSDLGPVWAAKRTPAHEEDA</sequence>
<organism evidence="1 2">
    <name type="scientific">Blastochloris tepida</name>
    <dbReference type="NCBI Taxonomy" id="2233851"/>
    <lineage>
        <taxon>Bacteria</taxon>
        <taxon>Pseudomonadati</taxon>
        <taxon>Pseudomonadota</taxon>
        <taxon>Alphaproteobacteria</taxon>
        <taxon>Hyphomicrobiales</taxon>
        <taxon>Blastochloridaceae</taxon>
        <taxon>Blastochloris</taxon>
    </lineage>
</organism>
<dbReference type="KEGG" id="blag:BLTE_23690"/>
<name>A0A348G2A1_9HYPH</name>
<dbReference type="Proteomes" id="UP000266934">
    <property type="component" value="Chromosome"/>
</dbReference>
<evidence type="ECO:0008006" key="3">
    <source>
        <dbReference type="Google" id="ProtNLM"/>
    </source>
</evidence>
<dbReference type="AlphaFoldDB" id="A0A348G2A1"/>
<gene>
    <name evidence="1" type="ORF">BLTE_23690</name>
</gene>